<name>A0AAD6Y0V3_9AGAR</name>
<reference evidence="1" key="1">
    <citation type="submission" date="2023-03" db="EMBL/GenBank/DDBJ databases">
        <title>Massive genome expansion in bonnet fungi (Mycena s.s.) driven by repeated elements and novel gene families across ecological guilds.</title>
        <authorList>
            <consortium name="Lawrence Berkeley National Laboratory"/>
            <person name="Harder C.B."/>
            <person name="Miyauchi S."/>
            <person name="Viragh M."/>
            <person name="Kuo A."/>
            <person name="Thoen E."/>
            <person name="Andreopoulos B."/>
            <person name="Lu D."/>
            <person name="Skrede I."/>
            <person name="Drula E."/>
            <person name="Henrissat B."/>
            <person name="Morin E."/>
            <person name="Kohler A."/>
            <person name="Barry K."/>
            <person name="LaButti K."/>
            <person name="Morin E."/>
            <person name="Salamov A."/>
            <person name="Lipzen A."/>
            <person name="Mereny Z."/>
            <person name="Hegedus B."/>
            <person name="Baldrian P."/>
            <person name="Stursova M."/>
            <person name="Weitz H."/>
            <person name="Taylor A."/>
            <person name="Grigoriev I.V."/>
            <person name="Nagy L.G."/>
            <person name="Martin F."/>
            <person name="Kauserud H."/>
        </authorList>
    </citation>
    <scope>NUCLEOTIDE SEQUENCE</scope>
    <source>
        <strain evidence="1">9144</strain>
    </source>
</reference>
<dbReference type="AlphaFoldDB" id="A0AAD6Y0V3"/>
<accession>A0AAD6Y0V3</accession>
<protein>
    <submittedName>
        <fullName evidence="1">Uncharacterized protein</fullName>
    </submittedName>
</protein>
<comment type="caution">
    <text evidence="1">The sequence shown here is derived from an EMBL/GenBank/DDBJ whole genome shotgun (WGS) entry which is preliminary data.</text>
</comment>
<proteinExistence type="predicted"/>
<evidence type="ECO:0000313" key="2">
    <source>
        <dbReference type="Proteomes" id="UP001219525"/>
    </source>
</evidence>
<keyword evidence="2" id="KW-1185">Reference proteome</keyword>
<dbReference type="Proteomes" id="UP001219525">
    <property type="component" value="Unassembled WGS sequence"/>
</dbReference>
<dbReference type="EMBL" id="JARJCW010000088">
    <property type="protein sequence ID" value="KAJ7195796.1"/>
    <property type="molecule type" value="Genomic_DNA"/>
</dbReference>
<sequence length="438" mass="50357">MMRIPQELHDAISLEVEDVPTLKCLSLVDPQFRGACQRTLFHSFIPMRRDRPESRVAFLQQSPHIAGYITNLELDMTTDPGSAGLLMRILPILVSVIHFELIGEDWSCLPPDCAKAILAFCERQHLQYLHVEQFRMAFYTVLRFARLAPVVAFHEVVVPAFMDVHLPFFNKPRQSPPLRRLSWIPDSKPSSVSAGTLLTREEFAPDMAELRVLEVMVDELSWVVVANMMWRCMRTVEAIRIHLHHGALAFTRHRTISCRNDIIVPAGFIERIPHLSALRRLEFAIDNTPSSWRPSWLGLYAVLLSPATVPALTELTFTYINLCRTTSTNPSKFYIHALQWYPLECYALAKLDCVLHSHPGNPRIRWLLHPTVFFENEFGRDRHSPLVLDDETVGLAFSNFRESMQKEMPRMCADGRLMCEVYHGWRAGPGGYWINRVD</sequence>
<evidence type="ECO:0000313" key="1">
    <source>
        <dbReference type="EMBL" id="KAJ7195796.1"/>
    </source>
</evidence>
<organism evidence="1 2">
    <name type="scientific">Mycena pura</name>
    <dbReference type="NCBI Taxonomy" id="153505"/>
    <lineage>
        <taxon>Eukaryota</taxon>
        <taxon>Fungi</taxon>
        <taxon>Dikarya</taxon>
        <taxon>Basidiomycota</taxon>
        <taxon>Agaricomycotina</taxon>
        <taxon>Agaricomycetes</taxon>
        <taxon>Agaricomycetidae</taxon>
        <taxon>Agaricales</taxon>
        <taxon>Marasmiineae</taxon>
        <taxon>Mycenaceae</taxon>
        <taxon>Mycena</taxon>
    </lineage>
</organism>
<gene>
    <name evidence="1" type="ORF">GGX14DRAFT_575347</name>
</gene>